<dbReference type="PANTHER" id="PTHR43166:SF4">
    <property type="entry name" value="PHOSPHONATES IMPORT ATP-BINDING PROTEIN PHNC"/>
    <property type="match status" value="1"/>
</dbReference>
<keyword evidence="4 6" id="KW-0067">ATP-binding</keyword>
<feature type="domain" description="ABC transporter" evidence="5">
    <location>
        <begin position="2"/>
        <end position="215"/>
    </location>
</feature>
<dbReference type="RefSeq" id="WP_150885313.1">
    <property type="nucleotide sequence ID" value="NZ_CP032452.1"/>
</dbReference>
<dbReference type="SUPFAM" id="SSF52540">
    <property type="entry name" value="P-loop containing nucleoside triphosphate hydrolases"/>
    <property type="match status" value="1"/>
</dbReference>
<gene>
    <name evidence="6" type="ORF">D4A35_01090</name>
</gene>
<dbReference type="PROSITE" id="PS50893">
    <property type="entry name" value="ABC_TRANSPORTER_2"/>
    <property type="match status" value="1"/>
</dbReference>
<organism evidence="6 7">
    <name type="scientific">Paraclostridium bifermentans</name>
    <name type="common">Clostridium bifermentans</name>
    <dbReference type="NCBI Taxonomy" id="1490"/>
    <lineage>
        <taxon>Bacteria</taxon>
        <taxon>Bacillati</taxon>
        <taxon>Bacillota</taxon>
        <taxon>Clostridia</taxon>
        <taxon>Peptostreptococcales</taxon>
        <taxon>Peptostreptococcaceae</taxon>
        <taxon>Paraclostridium</taxon>
    </lineage>
</organism>
<accession>A0A5P3X9L5</accession>
<dbReference type="InterPro" id="IPR017871">
    <property type="entry name" value="ABC_transporter-like_CS"/>
</dbReference>
<dbReference type="GO" id="GO:0005524">
    <property type="term" value="F:ATP binding"/>
    <property type="evidence" value="ECO:0007669"/>
    <property type="project" value="UniProtKB-KW"/>
</dbReference>
<evidence type="ECO:0000256" key="3">
    <source>
        <dbReference type="ARBA" id="ARBA00022741"/>
    </source>
</evidence>
<evidence type="ECO:0000256" key="2">
    <source>
        <dbReference type="ARBA" id="ARBA00022448"/>
    </source>
</evidence>
<protein>
    <submittedName>
        <fullName evidence="6">Amino acid ABC transporter ATP-binding protein</fullName>
    </submittedName>
</protein>
<dbReference type="AlphaFoldDB" id="A0A5P3X9L5"/>
<dbReference type="InterPro" id="IPR027417">
    <property type="entry name" value="P-loop_NTPase"/>
</dbReference>
<dbReference type="InterPro" id="IPR003593">
    <property type="entry name" value="AAA+_ATPase"/>
</dbReference>
<evidence type="ECO:0000256" key="1">
    <source>
        <dbReference type="ARBA" id="ARBA00005417"/>
    </source>
</evidence>
<name>A0A5P3X9L5_PARBF</name>
<evidence type="ECO:0000313" key="7">
    <source>
        <dbReference type="Proteomes" id="UP000326961"/>
    </source>
</evidence>
<dbReference type="GO" id="GO:0016887">
    <property type="term" value="F:ATP hydrolysis activity"/>
    <property type="evidence" value="ECO:0007669"/>
    <property type="project" value="InterPro"/>
</dbReference>
<dbReference type="InterPro" id="IPR003439">
    <property type="entry name" value="ABC_transporter-like_ATP-bd"/>
</dbReference>
<dbReference type="Gene3D" id="3.40.50.300">
    <property type="entry name" value="P-loop containing nucleotide triphosphate hydrolases"/>
    <property type="match status" value="1"/>
</dbReference>
<sequence>MIIVKNLNKSFGSTTVLQNTSLSIDPGEICVLLGKSGSGKTTLLRCICGLESFDSGKIIINGNIVNSYKDILNLKGEIGMVFQNFNLFPHMSVCENITLSPVNILKQNKFDAVENALSLLKKLKLEDKYNSYPFELSGGQKQRVAIARALALNPKVLCLDEPTSALDSYNIDILKEILFILKENKTSILIVTHDKNFAKSVGDKIITMENGCIQI</sequence>
<dbReference type="Proteomes" id="UP000326961">
    <property type="component" value="Chromosome"/>
</dbReference>
<dbReference type="InterPro" id="IPR050086">
    <property type="entry name" value="MetN_ABC_transporter-like"/>
</dbReference>
<reference evidence="6 7" key="1">
    <citation type="submission" date="2018-09" db="EMBL/GenBank/DDBJ databases">
        <title>A clostridial neurotoxin that targets Anopheles mosquitoes.</title>
        <authorList>
            <person name="Contreras E."/>
            <person name="Masuyer G."/>
            <person name="Qureshi N."/>
            <person name="Chawla S."/>
            <person name="Lim H.L."/>
            <person name="Chen J."/>
            <person name="Stenmark P."/>
            <person name="Gill S."/>
        </authorList>
    </citation>
    <scope>NUCLEOTIDE SEQUENCE [LARGE SCALE GENOMIC DNA]</scope>
    <source>
        <strain evidence="6 7">Cbm</strain>
    </source>
</reference>
<proteinExistence type="inferred from homology"/>
<keyword evidence="3" id="KW-0547">Nucleotide-binding</keyword>
<keyword evidence="2" id="KW-0813">Transport</keyword>
<evidence type="ECO:0000259" key="5">
    <source>
        <dbReference type="PROSITE" id="PS50893"/>
    </source>
</evidence>
<evidence type="ECO:0000256" key="4">
    <source>
        <dbReference type="ARBA" id="ARBA00022840"/>
    </source>
</evidence>
<dbReference type="SMART" id="SM00382">
    <property type="entry name" value="AAA"/>
    <property type="match status" value="1"/>
</dbReference>
<dbReference type="PANTHER" id="PTHR43166">
    <property type="entry name" value="AMINO ACID IMPORT ATP-BINDING PROTEIN"/>
    <property type="match status" value="1"/>
</dbReference>
<dbReference type="Pfam" id="PF00005">
    <property type="entry name" value="ABC_tran"/>
    <property type="match status" value="1"/>
</dbReference>
<dbReference type="PROSITE" id="PS00211">
    <property type="entry name" value="ABC_TRANSPORTER_1"/>
    <property type="match status" value="1"/>
</dbReference>
<evidence type="ECO:0000313" key="6">
    <source>
        <dbReference type="EMBL" id="QEZ67589.1"/>
    </source>
</evidence>
<comment type="similarity">
    <text evidence="1">Belongs to the ABC transporter superfamily.</text>
</comment>
<dbReference type="EMBL" id="CP032452">
    <property type="protein sequence ID" value="QEZ67589.1"/>
    <property type="molecule type" value="Genomic_DNA"/>
</dbReference>